<evidence type="ECO:0000313" key="3">
    <source>
        <dbReference type="Proteomes" id="UP000807159"/>
    </source>
</evidence>
<comment type="caution">
    <text evidence="2">The sequence shown here is derived from an EMBL/GenBank/DDBJ whole genome shotgun (WGS) entry which is preliminary data.</text>
</comment>
<sequence length="906" mass="98995">MLRLCHRNRRYLRLPLPRLFSSSSSSSKNPIEPPNNRKNSQYMPTLPTILHQNHLIHTNTTTTASSLPRSSVLALSATLVSAVLGSLAYNNLQSTNPNPNSNNDHNSLYAAFEKTISKPNESLKRIVCHVSQTGVAASVLWQSLRSVLSSANHEVRVGFELRVASLLADIAAANAARMASLVGAGGGLAEAARALAYLIADPNVSADVLGRPRAVPYLLRFLFSCQPKKNVRFLLPVKFGVGRSMLVAAIMDTVTSYCDRLEKVSFKPPLPGNAEMRDIAAAIEVVEEGGLQMDNAGENEYDDDGGRGMEGIGIKILEGSTVLGLSRTSGLVELEHSDAVHVESFGHTKTVALLHKHDHSFAKEKMSSAVVSGLWDDLRCQHVAVPFAAWALASEVNRYHIQELDQDGQAVMTALMAPERSVRWHGSLVAQLLLEDRHLPLNDSVSDWSFSLLATISQATKNDDIPLAQMALSALLLSVERSPEARKIVIGESDVHLSLEDSQKWSGILLSWVFAKFSSTAMRSSSIKILSCIFEEHGPSTLPISQGWLAILLNEVLVSSKVSFGKGGTQPKADKVKTQIDQSNIAFATQTANQLAGAAVDLARNQLGTDIDSVDSFPLEYLLSMDPFIGPLKNMKKDSAPKFNVEDSALATLKGIKIKALTELCSEDSLCQDKIYEFGVLCLLRRFLLSDDYEKLAAMETYDASRVPEPQEQSANTAGESSNADDKAWCKWLEDCAHGRIAGCRDLKTQSYARATLSNVLCNHYTGNSDGSETEARNRKGDCARYGDMIFLDSVNSISIGNSDLDDCTRSSGCKEFPKDSNSEVPEIDVVFVHGLRGGPYKMWRIAEDKHSTKSGLVEKIDEEAGKLGTFWPGQWLSADFSRARLFTLKYKTSLTQWFGASLPVQ</sequence>
<name>A0A8T2ZGP5_POPDE</name>
<accession>A0A8T2ZGP5</accession>
<organism evidence="2 3">
    <name type="scientific">Populus deltoides</name>
    <name type="common">Eastern poplar</name>
    <name type="synonym">Eastern cottonwood</name>
    <dbReference type="NCBI Taxonomy" id="3696"/>
    <lineage>
        <taxon>Eukaryota</taxon>
        <taxon>Viridiplantae</taxon>
        <taxon>Streptophyta</taxon>
        <taxon>Embryophyta</taxon>
        <taxon>Tracheophyta</taxon>
        <taxon>Spermatophyta</taxon>
        <taxon>Magnoliopsida</taxon>
        <taxon>eudicotyledons</taxon>
        <taxon>Gunneridae</taxon>
        <taxon>Pentapetalae</taxon>
        <taxon>rosids</taxon>
        <taxon>fabids</taxon>
        <taxon>Malpighiales</taxon>
        <taxon>Salicaceae</taxon>
        <taxon>Saliceae</taxon>
        <taxon>Populus</taxon>
    </lineage>
</organism>
<evidence type="ECO:0000313" key="2">
    <source>
        <dbReference type="EMBL" id="KAH8516489.1"/>
    </source>
</evidence>
<gene>
    <name evidence="2" type="ORF">H0E87_004723</name>
</gene>
<proteinExistence type="predicted"/>
<protein>
    <recommendedName>
        <fullName evidence="4">Alpha/beta-Hydrolases superfamily protein</fullName>
    </recommendedName>
</protein>
<feature type="region of interest" description="Disordered" evidence="1">
    <location>
        <begin position="19"/>
        <end position="43"/>
    </location>
</feature>
<feature type="compositionally biased region" description="Polar residues" evidence="1">
    <location>
        <begin position="711"/>
        <end position="722"/>
    </location>
</feature>
<feature type="non-terminal residue" evidence="2">
    <location>
        <position position="1"/>
    </location>
</feature>
<dbReference type="AlphaFoldDB" id="A0A8T2ZGP5"/>
<feature type="region of interest" description="Disordered" evidence="1">
    <location>
        <begin position="704"/>
        <end position="723"/>
    </location>
</feature>
<dbReference type="PANTHER" id="PTHR48202:SF1">
    <property type="entry name" value="ALPHA_BETA-HYDROLASES SUPERFAMILY PROTEIN"/>
    <property type="match status" value="1"/>
</dbReference>
<evidence type="ECO:0000256" key="1">
    <source>
        <dbReference type="SAM" id="MobiDB-lite"/>
    </source>
</evidence>
<dbReference type="Proteomes" id="UP000807159">
    <property type="component" value="Chromosome 2"/>
</dbReference>
<keyword evidence="3" id="KW-1185">Reference proteome</keyword>
<dbReference type="PANTHER" id="PTHR48202">
    <property type="entry name" value="ALPHA/BETA-HYDROLASES SUPERFAMILY PROTEIN"/>
    <property type="match status" value="1"/>
</dbReference>
<dbReference type="EMBL" id="JACEGQ020000002">
    <property type="protein sequence ID" value="KAH8516489.1"/>
    <property type="molecule type" value="Genomic_DNA"/>
</dbReference>
<feature type="compositionally biased region" description="Low complexity" evidence="1">
    <location>
        <begin position="19"/>
        <end position="36"/>
    </location>
</feature>
<reference evidence="2" key="1">
    <citation type="journal article" date="2021" name="J. Hered.">
        <title>Genome Assembly of Salicaceae Populus deltoides (Eastern Cottonwood) I-69 Based on Nanopore Sequencing and Hi-C Technologies.</title>
        <authorList>
            <person name="Bai S."/>
            <person name="Wu H."/>
            <person name="Zhang J."/>
            <person name="Pan Z."/>
            <person name="Zhao W."/>
            <person name="Li Z."/>
            <person name="Tong C."/>
        </authorList>
    </citation>
    <scope>NUCLEOTIDE SEQUENCE</scope>
    <source>
        <tissue evidence="2">Leaf</tissue>
    </source>
</reference>
<evidence type="ECO:0008006" key="4">
    <source>
        <dbReference type="Google" id="ProtNLM"/>
    </source>
</evidence>